<comment type="caution">
    <text evidence="5">The sequence shown here is derived from an EMBL/GenBank/DDBJ whole genome shotgun (WGS) entry which is preliminary data.</text>
</comment>
<name>A0ABN2Y2B9_9ACTN</name>
<gene>
    <name evidence="5" type="ORF">GCM10009802_23460</name>
</gene>
<reference evidence="5 6" key="1">
    <citation type="journal article" date="2019" name="Int. J. Syst. Evol. Microbiol.">
        <title>The Global Catalogue of Microorganisms (GCM) 10K type strain sequencing project: providing services to taxonomists for standard genome sequencing and annotation.</title>
        <authorList>
            <consortium name="The Broad Institute Genomics Platform"/>
            <consortium name="The Broad Institute Genome Sequencing Center for Infectious Disease"/>
            <person name="Wu L."/>
            <person name="Ma J."/>
        </authorList>
    </citation>
    <scope>NUCLEOTIDE SEQUENCE [LARGE SCALE GENOMIC DNA]</scope>
    <source>
        <strain evidence="5 6">JCM 15481</strain>
    </source>
</reference>
<dbReference type="Pfam" id="PF00356">
    <property type="entry name" value="LacI"/>
    <property type="match status" value="1"/>
</dbReference>
<dbReference type="PROSITE" id="PS00356">
    <property type="entry name" value="HTH_LACI_1"/>
    <property type="match status" value="1"/>
</dbReference>
<evidence type="ECO:0000256" key="2">
    <source>
        <dbReference type="ARBA" id="ARBA00023125"/>
    </source>
</evidence>
<dbReference type="SUPFAM" id="SSF47413">
    <property type="entry name" value="lambda repressor-like DNA-binding domains"/>
    <property type="match status" value="1"/>
</dbReference>
<keyword evidence="2 5" id="KW-0238">DNA-binding</keyword>
<evidence type="ECO:0000313" key="6">
    <source>
        <dbReference type="Proteomes" id="UP001500443"/>
    </source>
</evidence>
<keyword evidence="6" id="KW-1185">Reference proteome</keyword>
<evidence type="ECO:0000313" key="5">
    <source>
        <dbReference type="EMBL" id="GAA2120613.1"/>
    </source>
</evidence>
<dbReference type="GO" id="GO:0003677">
    <property type="term" value="F:DNA binding"/>
    <property type="evidence" value="ECO:0007669"/>
    <property type="project" value="UniProtKB-KW"/>
</dbReference>
<protein>
    <submittedName>
        <fullName evidence="5">LacI family DNA-binding transcriptional regulator</fullName>
    </submittedName>
</protein>
<dbReference type="InterPro" id="IPR046335">
    <property type="entry name" value="LacI/GalR-like_sensor"/>
</dbReference>
<dbReference type="Proteomes" id="UP001500443">
    <property type="component" value="Unassembled WGS sequence"/>
</dbReference>
<dbReference type="Pfam" id="PF13377">
    <property type="entry name" value="Peripla_BP_3"/>
    <property type="match status" value="1"/>
</dbReference>
<organism evidence="5 6">
    <name type="scientific">Streptomyces synnematoformans</name>
    <dbReference type="NCBI Taxonomy" id="415721"/>
    <lineage>
        <taxon>Bacteria</taxon>
        <taxon>Bacillati</taxon>
        <taxon>Actinomycetota</taxon>
        <taxon>Actinomycetes</taxon>
        <taxon>Kitasatosporales</taxon>
        <taxon>Streptomycetaceae</taxon>
        <taxon>Streptomyces</taxon>
    </lineage>
</organism>
<accession>A0ABN2Y2B9</accession>
<dbReference type="PROSITE" id="PS50932">
    <property type="entry name" value="HTH_LACI_2"/>
    <property type="match status" value="1"/>
</dbReference>
<dbReference type="InterPro" id="IPR000843">
    <property type="entry name" value="HTH_LacI"/>
</dbReference>
<feature type="domain" description="HTH lacI-type" evidence="4">
    <location>
        <begin position="8"/>
        <end position="62"/>
    </location>
</feature>
<dbReference type="RefSeq" id="WP_344289734.1">
    <property type="nucleotide sequence ID" value="NZ_BAAAPF010000053.1"/>
</dbReference>
<dbReference type="SUPFAM" id="SSF53822">
    <property type="entry name" value="Periplasmic binding protein-like I"/>
    <property type="match status" value="1"/>
</dbReference>
<dbReference type="EMBL" id="BAAAPF010000053">
    <property type="protein sequence ID" value="GAA2120613.1"/>
    <property type="molecule type" value="Genomic_DNA"/>
</dbReference>
<dbReference type="Gene3D" id="3.40.50.2300">
    <property type="match status" value="2"/>
</dbReference>
<keyword evidence="1" id="KW-0805">Transcription regulation</keyword>
<dbReference type="InterPro" id="IPR028082">
    <property type="entry name" value="Peripla_BP_I"/>
</dbReference>
<dbReference type="PANTHER" id="PTHR30146:SF155">
    <property type="entry name" value="ALANINE RACEMASE"/>
    <property type="match status" value="1"/>
</dbReference>
<dbReference type="PANTHER" id="PTHR30146">
    <property type="entry name" value="LACI-RELATED TRANSCRIPTIONAL REPRESSOR"/>
    <property type="match status" value="1"/>
</dbReference>
<sequence>MGNDARRPTLRDIADRVGVSEAAASFALNGKPGVSEATRQRVLQAASELNWAPHHAARALTGAGTATVGLVIARSAQDVGSELFFHRLMTGMQAVLSRRRYALLLQVVDSVDEEIDVYHMWKREHRVDGVVLVDLRRDDPRPEAVAELGLPALIAGGPDPAGVVPSVSIDDAAAMASIMRHLKETGHERIAYLSGPIALLHVHRRVESFLRASADLGIADCRSHATDFSAGAGDTATTSALLGDPRPTALIYDNEVLAVAGVGAIRRMSLRIPEDVAVVVWEDTPVCTVLQPALTALRRDAAGFGADVAERLLQVLAGEKVADFEERVPTLVPRASTVGEPPVCAD</sequence>
<evidence type="ECO:0000256" key="3">
    <source>
        <dbReference type="ARBA" id="ARBA00023163"/>
    </source>
</evidence>
<proteinExistence type="predicted"/>
<dbReference type="Gene3D" id="1.10.260.40">
    <property type="entry name" value="lambda repressor-like DNA-binding domains"/>
    <property type="match status" value="1"/>
</dbReference>
<evidence type="ECO:0000256" key="1">
    <source>
        <dbReference type="ARBA" id="ARBA00023015"/>
    </source>
</evidence>
<evidence type="ECO:0000259" key="4">
    <source>
        <dbReference type="PROSITE" id="PS50932"/>
    </source>
</evidence>
<dbReference type="SMART" id="SM00354">
    <property type="entry name" value="HTH_LACI"/>
    <property type="match status" value="1"/>
</dbReference>
<dbReference type="CDD" id="cd01392">
    <property type="entry name" value="HTH_LacI"/>
    <property type="match status" value="1"/>
</dbReference>
<keyword evidence="3" id="KW-0804">Transcription</keyword>
<dbReference type="InterPro" id="IPR010982">
    <property type="entry name" value="Lambda_DNA-bd_dom_sf"/>
</dbReference>